<name>A0A9P6NRN4_9BASI</name>
<comment type="caution">
    <text evidence="2">The sequence shown here is derived from an EMBL/GenBank/DDBJ whole genome shotgun (WGS) entry which is preliminary data.</text>
</comment>
<accession>A0A9P6NRN4</accession>
<evidence type="ECO:0000313" key="3">
    <source>
        <dbReference type="Proteomes" id="UP000886653"/>
    </source>
</evidence>
<sequence length="221" mass="23937">MKGMESVEKGASLKNLHLPPVKTSSGSQGVALGYGHSTMEKALDFKSPPSPRAEGPHGVQEEPFRPWPANLHSAGPGLPGYVDWGNERGTIYLASDSTSRPSSSTEGSHEVQSHFSGDESSIGPSAVPEYVDDEHSVDSPDPLTEEQFHSGLTPDVKRGVRRGAGDSAWGHTQSSDIRQEEAKSTNQRPDKHKQERTDESNSKRARVPTPPAAIWDFFGNR</sequence>
<feature type="region of interest" description="Disordered" evidence="1">
    <location>
        <begin position="1"/>
        <end position="221"/>
    </location>
</feature>
<dbReference type="AlphaFoldDB" id="A0A9P6NRN4"/>
<feature type="compositionally biased region" description="Basic and acidic residues" evidence="1">
    <location>
        <begin position="177"/>
        <end position="202"/>
    </location>
</feature>
<dbReference type="Proteomes" id="UP000886653">
    <property type="component" value="Unassembled WGS sequence"/>
</dbReference>
<evidence type="ECO:0000256" key="1">
    <source>
        <dbReference type="SAM" id="MobiDB-lite"/>
    </source>
</evidence>
<reference evidence="2" key="1">
    <citation type="submission" date="2013-11" db="EMBL/GenBank/DDBJ databases">
        <title>Genome sequence of the fusiform rust pathogen reveals effectors for host alternation and coevolution with pine.</title>
        <authorList>
            <consortium name="DOE Joint Genome Institute"/>
            <person name="Smith K."/>
            <person name="Pendleton A."/>
            <person name="Kubisiak T."/>
            <person name="Anderson C."/>
            <person name="Salamov A."/>
            <person name="Aerts A."/>
            <person name="Riley R."/>
            <person name="Clum A."/>
            <person name="Lindquist E."/>
            <person name="Ence D."/>
            <person name="Campbell M."/>
            <person name="Kronenberg Z."/>
            <person name="Feau N."/>
            <person name="Dhillon B."/>
            <person name="Hamelin R."/>
            <person name="Burleigh J."/>
            <person name="Smith J."/>
            <person name="Yandell M."/>
            <person name="Nelson C."/>
            <person name="Grigoriev I."/>
            <person name="Davis J."/>
        </authorList>
    </citation>
    <scope>NUCLEOTIDE SEQUENCE</scope>
    <source>
        <strain evidence="2">G11</strain>
    </source>
</reference>
<feature type="compositionally biased region" description="Low complexity" evidence="1">
    <location>
        <begin position="95"/>
        <end position="106"/>
    </location>
</feature>
<organism evidence="2 3">
    <name type="scientific">Cronartium quercuum f. sp. fusiforme G11</name>
    <dbReference type="NCBI Taxonomy" id="708437"/>
    <lineage>
        <taxon>Eukaryota</taxon>
        <taxon>Fungi</taxon>
        <taxon>Dikarya</taxon>
        <taxon>Basidiomycota</taxon>
        <taxon>Pucciniomycotina</taxon>
        <taxon>Pucciniomycetes</taxon>
        <taxon>Pucciniales</taxon>
        <taxon>Coleosporiaceae</taxon>
        <taxon>Cronartium</taxon>
    </lineage>
</organism>
<gene>
    <name evidence="2" type="ORF">CROQUDRAFT_650183</name>
</gene>
<proteinExistence type="predicted"/>
<keyword evidence="3" id="KW-1185">Reference proteome</keyword>
<feature type="compositionally biased region" description="Polar residues" evidence="1">
    <location>
        <begin position="113"/>
        <end position="123"/>
    </location>
</feature>
<evidence type="ECO:0000313" key="2">
    <source>
        <dbReference type="EMBL" id="KAG0152130.1"/>
    </source>
</evidence>
<dbReference type="EMBL" id="MU167209">
    <property type="protein sequence ID" value="KAG0152130.1"/>
    <property type="molecule type" value="Genomic_DNA"/>
</dbReference>
<protein>
    <submittedName>
        <fullName evidence="2">Uncharacterized protein</fullName>
    </submittedName>
</protein>